<evidence type="ECO:0000313" key="2">
    <source>
        <dbReference type="EMBL" id="KAK4523579.1"/>
    </source>
</evidence>
<dbReference type="Proteomes" id="UP001300502">
    <property type="component" value="Unassembled WGS sequence"/>
</dbReference>
<keyword evidence="3" id="KW-1185">Reference proteome</keyword>
<organism evidence="2 3">
    <name type="scientific">Galdieria yellowstonensis</name>
    <dbReference type="NCBI Taxonomy" id="3028027"/>
    <lineage>
        <taxon>Eukaryota</taxon>
        <taxon>Rhodophyta</taxon>
        <taxon>Bangiophyceae</taxon>
        <taxon>Galdieriales</taxon>
        <taxon>Galdieriaceae</taxon>
        <taxon>Galdieria</taxon>
    </lineage>
</organism>
<evidence type="ECO:0000259" key="1">
    <source>
        <dbReference type="Pfam" id="PF01789"/>
    </source>
</evidence>
<protein>
    <recommendedName>
        <fullName evidence="1">PsbP C-terminal domain-containing protein</fullName>
    </recommendedName>
</protein>
<dbReference type="GO" id="GO:0005509">
    <property type="term" value="F:calcium ion binding"/>
    <property type="evidence" value="ECO:0007669"/>
    <property type="project" value="InterPro"/>
</dbReference>
<dbReference type="EMBL" id="JANCYU010000017">
    <property type="protein sequence ID" value="KAK4523579.1"/>
    <property type="molecule type" value="Genomic_DNA"/>
</dbReference>
<proteinExistence type="predicted"/>
<evidence type="ECO:0000313" key="3">
    <source>
        <dbReference type="Proteomes" id="UP001300502"/>
    </source>
</evidence>
<dbReference type="AlphaFoldDB" id="A0AAV9I8A9"/>
<dbReference type="NCBIfam" id="NF040946">
    <property type="entry name" value="PSII_PsbP"/>
    <property type="match status" value="1"/>
</dbReference>
<dbReference type="PANTHER" id="PTHR31407">
    <property type="match status" value="1"/>
</dbReference>
<reference evidence="2 3" key="1">
    <citation type="submission" date="2022-07" db="EMBL/GenBank/DDBJ databases">
        <title>Genome-wide signatures of adaptation to extreme environments.</title>
        <authorList>
            <person name="Cho C.H."/>
            <person name="Yoon H.S."/>
        </authorList>
    </citation>
    <scope>NUCLEOTIDE SEQUENCE [LARGE SCALE GENOMIC DNA]</scope>
    <source>
        <strain evidence="2 3">108.79 E11</strain>
    </source>
</reference>
<dbReference type="PANTHER" id="PTHR31407:SF16">
    <property type="entry name" value="PSBP DOMAIN-CONTAINING PROTEIN 7, CHLOROPLASTIC"/>
    <property type="match status" value="1"/>
</dbReference>
<gene>
    <name evidence="2" type="ORF">GAYE_PCTG70G1475</name>
</gene>
<comment type="caution">
    <text evidence="2">The sequence shown here is derived from an EMBL/GenBank/DDBJ whole genome shotgun (WGS) entry which is preliminary data.</text>
</comment>
<dbReference type="GO" id="GO:0015979">
    <property type="term" value="P:photosynthesis"/>
    <property type="evidence" value="ECO:0007669"/>
    <property type="project" value="InterPro"/>
</dbReference>
<feature type="domain" description="PsbP C-terminal" evidence="1">
    <location>
        <begin position="105"/>
        <end position="243"/>
    </location>
</feature>
<dbReference type="InterPro" id="IPR016123">
    <property type="entry name" value="Mog1/PsbP_a/b/a-sand"/>
</dbReference>
<accession>A0AAV9I8A9</accession>
<dbReference type="Pfam" id="PF01789">
    <property type="entry name" value="PsbP"/>
    <property type="match status" value="1"/>
</dbReference>
<dbReference type="GO" id="GO:0009523">
    <property type="term" value="C:photosystem II"/>
    <property type="evidence" value="ECO:0007669"/>
    <property type="project" value="InterPro"/>
</dbReference>
<dbReference type="SUPFAM" id="SSF55724">
    <property type="entry name" value="Mog1p/PsbP-like"/>
    <property type="match status" value="1"/>
</dbReference>
<name>A0AAV9I8A9_9RHOD</name>
<sequence length="247" mass="27564">MTSSGFVLVVPFQLTRGRLEAKYPKKSFVRKSRCLNSSPPPPSCCCQNKLSNKTCCDRRKFLNDLVWTTKSVVVTSASYFLLGNTTAWAAKEEKQSVPAAVANQVETYKDLVKGYKILRPIGWNQFAGQRNQYDIKWQDIIQPLEIVMIATVDVGKSKSVKDLGSPTQLGEKLANKRKMQLVNATEVDCGGVPAYEIELKGDPIHQLVLLTASRSKLFSVTASCSESRWSNREKLLRTVVDSFVPNL</sequence>
<dbReference type="Gene3D" id="3.40.1000.10">
    <property type="entry name" value="Mog1/PsbP, alpha/beta/alpha sandwich"/>
    <property type="match status" value="1"/>
</dbReference>
<dbReference type="GO" id="GO:0019898">
    <property type="term" value="C:extrinsic component of membrane"/>
    <property type="evidence" value="ECO:0007669"/>
    <property type="project" value="InterPro"/>
</dbReference>
<dbReference type="InterPro" id="IPR002683">
    <property type="entry name" value="PsbP_C"/>
</dbReference>